<keyword evidence="2" id="KW-0812">Transmembrane</keyword>
<dbReference type="RefSeq" id="WP_110072314.1">
    <property type="nucleotide sequence ID" value="NZ_CM009896.1"/>
</dbReference>
<reference evidence="4 5" key="1">
    <citation type="submission" date="2017-09" db="EMBL/GenBank/DDBJ databases">
        <title>High-quality draft genome sequence of Butyrivibrio fibrisolvens INBov1, isolated from cow rumen.</title>
        <authorList>
            <person name="Rodriguez Hernaez J."/>
            <person name="Rivarola M."/>
            <person name="Paniego N."/>
            <person name="Cravero S."/>
            <person name="Ceron Cucchi M."/>
            <person name="Martinez M.C."/>
        </authorList>
    </citation>
    <scope>NUCLEOTIDE SEQUENCE [LARGE SCALE GENOMIC DNA]</scope>
    <source>
        <strain evidence="4 5">INBov1</strain>
    </source>
</reference>
<protein>
    <recommendedName>
        <fullName evidence="3">Bacterial Ig-like domain-containing protein</fullName>
    </recommendedName>
</protein>
<organism evidence="4 5">
    <name type="scientific">Butyrivibrio fibrisolvens</name>
    <dbReference type="NCBI Taxonomy" id="831"/>
    <lineage>
        <taxon>Bacteria</taxon>
        <taxon>Bacillati</taxon>
        <taxon>Bacillota</taxon>
        <taxon>Clostridia</taxon>
        <taxon>Lachnospirales</taxon>
        <taxon>Lachnospiraceae</taxon>
        <taxon>Butyrivibrio</taxon>
    </lineage>
</organism>
<evidence type="ECO:0000313" key="4">
    <source>
        <dbReference type="EMBL" id="PWT26519.1"/>
    </source>
</evidence>
<comment type="caution">
    <text evidence="4">The sequence shown here is derived from an EMBL/GenBank/DDBJ whole genome shotgun (WGS) entry which is preliminary data.</text>
</comment>
<name>A0A317FZ24_BUTFI</name>
<dbReference type="Pfam" id="PF20251">
    <property type="entry name" value="Big_14"/>
    <property type="match status" value="1"/>
</dbReference>
<accession>A0A317FZ24</accession>
<evidence type="ECO:0000256" key="1">
    <source>
        <dbReference type="SAM" id="MobiDB-lite"/>
    </source>
</evidence>
<keyword evidence="2" id="KW-1133">Transmembrane helix</keyword>
<dbReference type="EMBL" id="NXNG01000001">
    <property type="protein sequence ID" value="PWT26519.1"/>
    <property type="molecule type" value="Genomic_DNA"/>
</dbReference>
<dbReference type="InterPro" id="IPR046878">
    <property type="entry name" value="Big_14"/>
</dbReference>
<dbReference type="AlphaFoldDB" id="A0A317FZ24"/>
<feature type="region of interest" description="Disordered" evidence="1">
    <location>
        <begin position="85"/>
        <end position="169"/>
    </location>
</feature>
<evidence type="ECO:0000259" key="3">
    <source>
        <dbReference type="Pfam" id="PF20251"/>
    </source>
</evidence>
<dbReference type="Proteomes" id="UP000245488">
    <property type="component" value="Chromosome"/>
</dbReference>
<sequence length="300" mass="32882">MKKSKEDLLRAMSDIDDKYIQEILDEDESKVTDIRSSKRRSYSKKIISYVAVAAAVCLGFAVINVVWINVKPSYQSADGSYEDVASSSYEEAQESEDVYSDAEEYESEDSDEGEGAMEGAASSYDEEDSDGSDTIALEPKTMEGSENSIDDEQAGGMDFDSSKESGQVDEMNEEAAVLFEGNIDDLGLTLEVQDVSSKGATVVFTQSGGSVTGSLEYSKSYKIEKLEDSGWVEANMMDNVIFEDIAMTIASDDTTEYKINWANVYGKLPSGTYRVVLTVTDYRGAGDYDTYTVAAIFEID</sequence>
<feature type="compositionally biased region" description="Acidic residues" evidence="1">
    <location>
        <begin position="91"/>
        <end position="115"/>
    </location>
</feature>
<keyword evidence="5" id="KW-1185">Reference proteome</keyword>
<feature type="domain" description="Bacterial Ig-like" evidence="3">
    <location>
        <begin position="188"/>
        <end position="295"/>
    </location>
</feature>
<evidence type="ECO:0000256" key="2">
    <source>
        <dbReference type="SAM" id="Phobius"/>
    </source>
</evidence>
<evidence type="ECO:0000313" key="5">
    <source>
        <dbReference type="Proteomes" id="UP000245488"/>
    </source>
</evidence>
<keyword evidence="2" id="KW-0472">Membrane</keyword>
<gene>
    <name evidence="4" type="ORF">CPT75_04975</name>
</gene>
<proteinExistence type="predicted"/>
<feature type="transmembrane region" description="Helical" evidence="2">
    <location>
        <begin position="46"/>
        <end position="68"/>
    </location>
</feature>